<name>A0A1X1QZ71_MYCFA</name>
<dbReference type="InterPro" id="IPR011010">
    <property type="entry name" value="DNA_brk_join_enz"/>
</dbReference>
<comment type="caution">
    <text evidence="3">The sequence shown here is derived from an EMBL/GenBank/DDBJ whole genome shotgun (WGS) entry which is preliminary data.</text>
</comment>
<evidence type="ECO:0000313" key="4">
    <source>
        <dbReference type="Proteomes" id="UP000193484"/>
    </source>
</evidence>
<evidence type="ECO:0000259" key="2">
    <source>
        <dbReference type="PROSITE" id="PS51898"/>
    </source>
</evidence>
<dbReference type="GO" id="GO:0006310">
    <property type="term" value="P:DNA recombination"/>
    <property type="evidence" value="ECO:0007669"/>
    <property type="project" value="UniProtKB-KW"/>
</dbReference>
<evidence type="ECO:0000313" key="3">
    <source>
        <dbReference type="EMBL" id="ORU96777.1"/>
    </source>
</evidence>
<sequence>MANLTVQEAGERLTLDWTQPYRHATFYKAVFRPAVVRAIRAATGLKDEAAAPPPGLTWHALRHTYASLMIAAGRPPLEVARFMGHAKVTTTLGVYAHLYEDGHVDAMAALGAMEAEPRCGPNVVSLWG</sequence>
<keyword evidence="1" id="KW-0233">DNA recombination</keyword>
<dbReference type="InterPro" id="IPR013762">
    <property type="entry name" value="Integrase-like_cat_sf"/>
</dbReference>
<protein>
    <recommendedName>
        <fullName evidence="2">Tyr recombinase domain-containing protein</fullName>
    </recommendedName>
</protein>
<dbReference type="Pfam" id="PF00589">
    <property type="entry name" value="Phage_integrase"/>
    <property type="match status" value="1"/>
</dbReference>
<proteinExistence type="predicted"/>
<evidence type="ECO:0000256" key="1">
    <source>
        <dbReference type="ARBA" id="ARBA00023172"/>
    </source>
</evidence>
<dbReference type="EMBL" id="LQOJ01000073">
    <property type="protein sequence ID" value="ORU96777.1"/>
    <property type="molecule type" value="Genomic_DNA"/>
</dbReference>
<dbReference type="PROSITE" id="PS51898">
    <property type="entry name" value="TYR_RECOMBINASE"/>
    <property type="match status" value="1"/>
</dbReference>
<dbReference type="GO" id="GO:0003677">
    <property type="term" value="F:DNA binding"/>
    <property type="evidence" value="ECO:0007669"/>
    <property type="project" value="InterPro"/>
</dbReference>
<dbReference type="AlphaFoldDB" id="A0A1X1QZ71"/>
<accession>A0A1X1QZ71</accession>
<reference evidence="3 4" key="1">
    <citation type="submission" date="2016-01" db="EMBL/GenBank/DDBJ databases">
        <title>The new phylogeny of the genus Mycobacterium.</title>
        <authorList>
            <person name="Tarcisio F."/>
            <person name="Conor M."/>
            <person name="Antonella G."/>
            <person name="Elisabetta G."/>
            <person name="Giulia F.S."/>
            <person name="Sara T."/>
            <person name="Anna F."/>
            <person name="Clotilde B."/>
            <person name="Roberto B."/>
            <person name="Veronica D.S."/>
            <person name="Fabio R."/>
            <person name="Monica P."/>
            <person name="Olivier J."/>
            <person name="Enrico T."/>
            <person name="Nicola S."/>
        </authorList>
    </citation>
    <scope>NUCLEOTIDE SEQUENCE [LARGE SCALE GENOMIC DNA]</scope>
    <source>
        <strain evidence="3 4">DSM 44179</strain>
    </source>
</reference>
<dbReference type="STRING" id="1793.AWC04_18735"/>
<dbReference type="GO" id="GO:0015074">
    <property type="term" value="P:DNA integration"/>
    <property type="evidence" value="ECO:0007669"/>
    <property type="project" value="InterPro"/>
</dbReference>
<dbReference type="SUPFAM" id="SSF56349">
    <property type="entry name" value="DNA breaking-rejoining enzymes"/>
    <property type="match status" value="1"/>
</dbReference>
<dbReference type="Gene3D" id="1.10.443.10">
    <property type="entry name" value="Intergrase catalytic core"/>
    <property type="match status" value="1"/>
</dbReference>
<keyword evidence="4" id="KW-1185">Reference proteome</keyword>
<feature type="domain" description="Tyr recombinase" evidence="2">
    <location>
        <begin position="1"/>
        <end position="109"/>
    </location>
</feature>
<dbReference type="InterPro" id="IPR002104">
    <property type="entry name" value="Integrase_catalytic"/>
</dbReference>
<dbReference type="Proteomes" id="UP000193484">
    <property type="component" value="Unassembled WGS sequence"/>
</dbReference>
<gene>
    <name evidence="3" type="ORF">AWC04_18735</name>
</gene>
<organism evidence="3 4">
    <name type="scientific">Mycolicibacterium fallax</name>
    <name type="common">Mycobacterium fallax</name>
    <dbReference type="NCBI Taxonomy" id="1793"/>
    <lineage>
        <taxon>Bacteria</taxon>
        <taxon>Bacillati</taxon>
        <taxon>Actinomycetota</taxon>
        <taxon>Actinomycetes</taxon>
        <taxon>Mycobacteriales</taxon>
        <taxon>Mycobacteriaceae</taxon>
        <taxon>Mycolicibacterium</taxon>
    </lineage>
</organism>